<dbReference type="OMA" id="TWDLWSY"/>
<reference evidence="5" key="1">
    <citation type="journal article" date="2012" name="Science">
        <title>The Paleozoic origin of enzymatic lignin decomposition reconstructed from 31 fungal genomes.</title>
        <authorList>
            <person name="Floudas D."/>
            <person name="Binder M."/>
            <person name="Riley R."/>
            <person name="Barry K."/>
            <person name="Blanchette R.A."/>
            <person name="Henrissat B."/>
            <person name="Martinez A.T."/>
            <person name="Otillar R."/>
            <person name="Spatafora J.W."/>
            <person name="Yadav J.S."/>
            <person name="Aerts A."/>
            <person name="Benoit I."/>
            <person name="Boyd A."/>
            <person name="Carlson A."/>
            <person name="Copeland A."/>
            <person name="Coutinho P.M."/>
            <person name="de Vries R.P."/>
            <person name="Ferreira P."/>
            <person name="Findley K."/>
            <person name="Foster B."/>
            <person name="Gaskell J."/>
            <person name="Glotzer D."/>
            <person name="Gorecki P."/>
            <person name="Heitman J."/>
            <person name="Hesse C."/>
            <person name="Hori C."/>
            <person name="Igarashi K."/>
            <person name="Jurgens J.A."/>
            <person name="Kallen N."/>
            <person name="Kersten P."/>
            <person name="Kohler A."/>
            <person name="Kuees U."/>
            <person name="Kumar T.K.A."/>
            <person name="Kuo A."/>
            <person name="LaButti K."/>
            <person name="Larrondo L.F."/>
            <person name="Lindquist E."/>
            <person name="Ling A."/>
            <person name="Lombard V."/>
            <person name="Lucas S."/>
            <person name="Lundell T."/>
            <person name="Martin R."/>
            <person name="McLaughlin D.J."/>
            <person name="Morgenstern I."/>
            <person name="Morin E."/>
            <person name="Murat C."/>
            <person name="Nagy L.G."/>
            <person name="Nolan M."/>
            <person name="Ohm R.A."/>
            <person name="Patyshakuliyeva A."/>
            <person name="Rokas A."/>
            <person name="Ruiz-Duenas F.J."/>
            <person name="Sabat G."/>
            <person name="Salamov A."/>
            <person name="Samejima M."/>
            <person name="Schmutz J."/>
            <person name="Slot J.C."/>
            <person name="St John F."/>
            <person name="Stenlid J."/>
            <person name="Sun H."/>
            <person name="Sun S."/>
            <person name="Syed K."/>
            <person name="Tsang A."/>
            <person name="Wiebenga A."/>
            <person name="Young D."/>
            <person name="Pisabarro A."/>
            <person name="Eastwood D.C."/>
            <person name="Martin F."/>
            <person name="Cullen D."/>
            <person name="Grigoriev I.V."/>
            <person name="Hibbett D.S."/>
        </authorList>
    </citation>
    <scope>NUCLEOTIDE SEQUENCE [LARGE SCALE GENOMIC DNA]</scope>
    <source>
        <strain evidence="5">RWD-64-598 SS2</strain>
    </source>
</reference>
<keyword evidence="2" id="KW-0472">Membrane</keyword>
<evidence type="ECO:0000256" key="2">
    <source>
        <dbReference type="SAM" id="Phobius"/>
    </source>
</evidence>
<dbReference type="GeneID" id="19209918"/>
<keyword evidence="2" id="KW-1133">Transmembrane helix</keyword>
<dbReference type="OrthoDB" id="2435509at2759"/>
<accession>A0A5M3N7V0</accession>
<keyword evidence="2" id="KW-0812">Transmembrane</keyword>
<dbReference type="KEGG" id="cput:CONPUDRAFT_79383"/>
<feature type="region of interest" description="Disordered" evidence="1">
    <location>
        <begin position="1"/>
        <end position="40"/>
    </location>
</feature>
<feature type="transmembrane region" description="Helical" evidence="2">
    <location>
        <begin position="191"/>
        <end position="210"/>
    </location>
</feature>
<dbReference type="PANTHER" id="PTHR42028">
    <property type="entry name" value="CHROMOSOME 1, WHOLE GENOME SHOTGUN SEQUENCE"/>
    <property type="match status" value="1"/>
</dbReference>
<evidence type="ECO:0000259" key="3">
    <source>
        <dbReference type="Pfam" id="PF23585"/>
    </source>
</evidence>
<feature type="compositionally biased region" description="Low complexity" evidence="1">
    <location>
        <begin position="1"/>
        <end position="31"/>
    </location>
</feature>
<dbReference type="EMBL" id="JH711573">
    <property type="protein sequence ID" value="EIW87237.1"/>
    <property type="molecule type" value="Genomic_DNA"/>
</dbReference>
<feature type="domain" description="DUF7137" evidence="3">
    <location>
        <begin position="41"/>
        <end position="177"/>
    </location>
</feature>
<evidence type="ECO:0000313" key="5">
    <source>
        <dbReference type="Proteomes" id="UP000053558"/>
    </source>
</evidence>
<gene>
    <name evidence="4" type="ORF">CONPUDRAFT_79383</name>
</gene>
<dbReference type="PANTHER" id="PTHR42028:SF1">
    <property type="entry name" value="YALI0E30657P"/>
    <property type="match status" value="1"/>
</dbReference>
<dbReference type="Proteomes" id="UP000053558">
    <property type="component" value="Unassembled WGS sequence"/>
</dbReference>
<dbReference type="InterPro" id="IPR055561">
    <property type="entry name" value="DUF7137"/>
</dbReference>
<dbReference type="AlphaFoldDB" id="A0A5M3N7V0"/>
<evidence type="ECO:0000313" key="4">
    <source>
        <dbReference type="EMBL" id="EIW87237.1"/>
    </source>
</evidence>
<dbReference type="RefSeq" id="XP_007762862.1">
    <property type="nucleotide sequence ID" value="XM_007764672.1"/>
</dbReference>
<keyword evidence="5" id="KW-1185">Reference proteome</keyword>
<sequence length="215" mass="22228">MSQSSSNSNSQPNTGSQSGSGSASGTGSSSGNALPSIPANAPQGQIVITQPPQQSTSYYKVAPSQTITFGWNFTDLYVTPTSLTISAVCSDGNTYPVGPTNGIIPGDATSVEWYPYGYQQSNMAAPFAQATYTLHIWGDQGPSAVAAPGYLTPNSDVQFALYTPEPYTPLTSGWQCPGCSGSMATYVADPAFVGVAATLLITVLSGFGMLNRIPL</sequence>
<evidence type="ECO:0000256" key="1">
    <source>
        <dbReference type="SAM" id="MobiDB-lite"/>
    </source>
</evidence>
<dbReference type="Pfam" id="PF23585">
    <property type="entry name" value="DUF7137"/>
    <property type="match status" value="1"/>
</dbReference>
<organism evidence="4 5">
    <name type="scientific">Coniophora puteana (strain RWD-64-598)</name>
    <name type="common">Brown rot fungus</name>
    <dbReference type="NCBI Taxonomy" id="741705"/>
    <lineage>
        <taxon>Eukaryota</taxon>
        <taxon>Fungi</taxon>
        <taxon>Dikarya</taxon>
        <taxon>Basidiomycota</taxon>
        <taxon>Agaricomycotina</taxon>
        <taxon>Agaricomycetes</taxon>
        <taxon>Agaricomycetidae</taxon>
        <taxon>Boletales</taxon>
        <taxon>Coniophorineae</taxon>
        <taxon>Coniophoraceae</taxon>
        <taxon>Coniophora</taxon>
    </lineage>
</organism>
<name>A0A5M3N7V0_CONPW</name>
<protein>
    <recommendedName>
        <fullName evidence="3">DUF7137 domain-containing protein</fullName>
    </recommendedName>
</protein>
<proteinExistence type="predicted"/>
<comment type="caution">
    <text evidence="4">The sequence shown here is derived from an EMBL/GenBank/DDBJ whole genome shotgun (WGS) entry which is preliminary data.</text>
</comment>